<keyword evidence="2" id="KW-1133">Transmembrane helix</keyword>
<feature type="transmembrane region" description="Helical" evidence="2">
    <location>
        <begin position="119"/>
        <end position="137"/>
    </location>
</feature>
<feature type="transmembrane region" description="Helical" evidence="2">
    <location>
        <begin position="215"/>
        <end position="236"/>
    </location>
</feature>
<accession>A0ABP9UL34</accession>
<reference evidence="4 5" key="1">
    <citation type="submission" date="2024-02" db="EMBL/GenBank/DDBJ databases">
        <title>Haloferula sargassicola NBRC 104335.</title>
        <authorList>
            <person name="Ichikawa N."/>
            <person name="Katano-Makiyama Y."/>
            <person name="Hidaka K."/>
        </authorList>
    </citation>
    <scope>NUCLEOTIDE SEQUENCE [LARGE SCALE GENOMIC DNA]</scope>
    <source>
        <strain evidence="4 5">NBRC 104335</strain>
    </source>
</reference>
<protein>
    <recommendedName>
        <fullName evidence="3">VIT domain-containing protein</fullName>
    </recommendedName>
</protein>
<sequence>MKAWSKQAEERLEEYLRARVIREGLEGDDARELKEDLRAHIHEEVEHLDEDQVGSWMLERVLKRMDGDGEPSENPSRGGSARGRKAAWAFGVVLPALVIAIEALIGFCAGVFFNPLPTVWHGLLASVVPAVNAWFLTTAWRSSSRVQGMAAGVAIAVAAFYGFLFLPLFPVSVMAIIAFGLGMLSLTPVFAWLATWRIARLRRRQVPYAWQFRQGWWAGLAGAVALLAILEGPGIWTRWQMTRALDGSQAAVENLRAFHSEEHLLKACYEGGDGSQVATDIPGWVMVSWEIPLSMFTQAGGGRRMDSAKARDVFFRVTGKPFNSLKPPRGATGGLVGRRSALMDEWEFDPDLGGDAVAMRLKDLDLAESRFDAHVDGTSGLGYGEWTMVFKNDSPQEKEARCQVRLPRGGRVSRLTLWVNGEPREAAFSTVSKVKAAYREVAVRQRRDPVLVTMAGPDTVMVQCFPVPAQGEMKIRFGVTAPLQPFGWELPRIIERNFGLAAEATQAMWVQSDRRFKVAGLPAAHPDGEGFSCQASLPVGEAVEHPMVVETTAVADMNAPVWCRDDFAGADEGILCRRGRAGAGPAVDRLLVVVDGSLSMAGARSWLEPVLAALPADRATVLLATDGVENYPPGWDFSGGRDNEPALREALVRAREGRHGVVVWLHGPQPVTLTKGEELKQLLQRGTTRPEMFEVEVAAGANRLVEELGREAGLQRGPSLIRPADDLGRFFTELLQGRPTRDWQWQRVATPEQAEGTEVWSQLARQWAMEQAESGEPEASKTAAAYQLVTPVSGAVVLETQEQYEQAGLEPADPAAAASIPTVPEPSTALLVAIAAGAAALRRRRGPAGGSRSEEPSMPIS</sequence>
<dbReference type="NCBIfam" id="TIGR02595">
    <property type="entry name" value="PEP_CTERM"/>
    <property type="match status" value="1"/>
</dbReference>
<dbReference type="PROSITE" id="PS51468">
    <property type="entry name" value="VIT"/>
    <property type="match status" value="1"/>
</dbReference>
<dbReference type="RefSeq" id="WP_353565540.1">
    <property type="nucleotide sequence ID" value="NZ_BAABRI010000003.1"/>
</dbReference>
<dbReference type="Proteomes" id="UP001476282">
    <property type="component" value="Unassembled WGS sequence"/>
</dbReference>
<name>A0ABP9UL34_9BACT</name>
<gene>
    <name evidence="4" type="ORF">Hsar01_00596</name>
</gene>
<proteinExistence type="predicted"/>
<evidence type="ECO:0000256" key="1">
    <source>
        <dbReference type="SAM" id="MobiDB-lite"/>
    </source>
</evidence>
<comment type="caution">
    <text evidence="4">The sequence shown here is derived from an EMBL/GenBank/DDBJ whole genome shotgun (WGS) entry which is preliminary data.</text>
</comment>
<keyword evidence="5" id="KW-1185">Reference proteome</keyword>
<feature type="transmembrane region" description="Helical" evidence="2">
    <location>
        <begin position="149"/>
        <end position="169"/>
    </location>
</feature>
<feature type="transmembrane region" description="Helical" evidence="2">
    <location>
        <begin position="86"/>
        <end position="113"/>
    </location>
</feature>
<organism evidence="4 5">
    <name type="scientific">Haloferula sargassicola</name>
    <dbReference type="NCBI Taxonomy" id="490096"/>
    <lineage>
        <taxon>Bacteria</taxon>
        <taxon>Pseudomonadati</taxon>
        <taxon>Verrucomicrobiota</taxon>
        <taxon>Verrucomicrobiia</taxon>
        <taxon>Verrucomicrobiales</taxon>
        <taxon>Verrucomicrobiaceae</taxon>
        <taxon>Haloferula</taxon>
    </lineage>
</organism>
<keyword evidence="2" id="KW-0472">Membrane</keyword>
<feature type="domain" description="VIT" evidence="3">
    <location>
        <begin position="352"/>
        <end position="481"/>
    </location>
</feature>
<evidence type="ECO:0000313" key="5">
    <source>
        <dbReference type="Proteomes" id="UP001476282"/>
    </source>
</evidence>
<evidence type="ECO:0000259" key="3">
    <source>
        <dbReference type="PROSITE" id="PS51468"/>
    </source>
</evidence>
<keyword evidence="2" id="KW-0812">Transmembrane</keyword>
<evidence type="ECO:0000313" key="4">
    <source>
        <dbReference type="EMBL" id="GAA5481387.1"/>
    </source>
</evidence>
<dbReference type="InterPro" id="IPR013694">
    <property type="entry name" value="VIT"/>
</dbReference>
<feature type="transmembrane region" description="Helical" evidence="2">
    <location>
        <begin position="175"/>
        <end position="194"/>
    </location>
</feature>
<dbReference type="Pfam" id="PF08487">
    <property type="entry name" value="VIT"/>
    <property type="match status" value="1"/>
</dbReference>
<dbReference type="EMBL" id="BAABRI010000003">
    <property type="protein sequence ID" value="GAA5481387.1"/>
    <property type="molecule type" value="Genomic_DNA"/>
</dbReference>
<feature type="region of interest" description="Disordered" evidence="1">
    <location>
        <begin position="842"/>
        <end position="861"/>
    </location>
</feature>
<evidence type="ECO:0000256" key="2">
    <source>
        <dbReference type="SAM" id="Phobius"/>
    </source>
</evidence>
<dbReference type="InterPro" id="IPR013424">
    <property type="entry name" value="Ice-binding_C"/>
</dbReference>